<dbReference type="HOGENOM" id="CLU_010194_9_1_1"/>
<dbReference type="InterPro" id="IPR036291">
    <property type="entry name" value="NAD(P)-bd_dom_sf"/>
</dbReference>
<dbReference type="GO" id="GO:0005737">
    <property type="term" value="C:cytoplasm"/>
    <property type="evidence" value="ECO:0007669"/>
    <property type="project" value="TreeGrafter"/>
</dbReference>
<gene>
    <name evidence="2" type="ORF">OIDMADRAFT_19511</name>
</gene>
<dbReference type="PANTHER" id="PTHR43544:SF26">
    <property type="entry name" value="SHORT CHAIN DEHYDROGENASE_REDUCTASE FAMILY OXIDOREDUCTASE (JCVI)"/>
    <property type="match status" value="1"/>
</dbReference>
<reference evidence="3" key="2">
    <citation type="submission" date="2015-01" db="EMBL/GenBank/DDBJ databases">
        <title>Evolutionary Origins and Diversification of the Mycorrhizal Mutualists.</title>
        <authorList>
            <consortium name="DOE Joint Genome Institute"/>
            <consortium name="Mycorrhizal Genomics Consortium"/>
            <person name="Kohler A."/>
            <person name="Kuo A."/>
            <person name="Nagy L.G."/>
            <person name="Floudas D."/>
            <person name="Copeland A."/>
            <person name="Barry K.W."/>
            <person name="Cichocki N."/>
            <person name="Veneault-Fourrey C."/>
            <person name="LaButti K."/>
            <person name="Lindquist E.A."/>
            <person name="Lipzen A."/>
            <person name="Lundell T."/>
            <person name="Morin E."/>
            <person name="Murat C."/>
            <person name="Riley R."/>
            <person name="Ohm R."/>
            <person name="Sun H."/>
            <person name="Tunlid A."/>
            <person name="Henrissat B."/>
            <person name="Grigoriev I.V."/>
            <person name="Hibbett D.S."/>
            <person name="Martin F."/>
        </authorList>
    </citation>
    <scope>NUCLEOTIDE SEQUENCE [LARGE SCALE GENOMIC DNA]</scope>
    <source>
        <strain evidence="3">Zn</strain>
    </source>
</reference>
<dbReference type="SUPFAM" id="SSF51735">
    <property type="entry name" value="NAD(P)-binding Rossmann-fold domains"/>
    <property type="match status" value="1"/>
</dbReference>
<evidence type="ECO:0000313" key="2">
    <source>
        <dbReference type="EMBL" id="KIN00423.1"/>
    </source>
</evidence>
<dbReference type="Pfam" id="PF00106">
    <property type="entry name" value="adh_short"/>
    <property type="match status" value="1"/>
</dbReference>
<keyword evidence="3" id="KW-1185">Reference proteome</keyword>
<reference evidence="2 3" key="1">
    <citation type="submission" date="2014-04" db="EMBL/GenBank/DDBJ databases">
        <authorList>
            <consortium name="DOE Joint Genome Institute"/>
            <person name="Kuo A."/>
            <person name="Martino E."/>
            <person name="Perotto S."/>
            <person name="Kohler A."/>
            <person name="Nagy L.G."/>
            <person name="Floudas D."/>
            <person name="Copeland A."/>
            <person name="Barry K.W."/>
            <person name="Cichocki N."/>
            <person name="Veneault-Fourrey C."/>
            <person name="LaButti K."/>
            <person name="Lindquist E.A."/>
            <person name="Lipzen A."/>
            <person name="Lundell T."/>
            <person name="Morin E."/>
            <person name="Murat C."/>
            <person name="Sun H."/>
            <person name="Tunlid A."/>
            <person name="Henrissat B."/>
            <person name="Grigoriev I.V."/>
            <person name="Hibbett D.S."/>
            <person name="Martin F."/>
            <person name="Nordberg H.P."/>
            <person name="Cantor M.N."/>
            <person name="Hua S.X."/>
        </authorList>
    </citation>
    <scope>NUCLEOTIDE SEQUENCE [LARGE SCALE GENOMIC DNA]</scope>
    <source>
        <strain evidence="2 3">Zn</strain>
    </source>
</reference>
<dbReference type="FunCoup" id="A0A0C3DEM3">
    <property type="interactions" value="108"/>
</dbReference>
<organism evidence="2 3">
    <name type="scientific">Oidiodendron maius (strain Zn)</name>
    <dbReference type="NCBI Taxonomy" id="913774"/>
    <lineage>
        <taxon>Eukaryota</taxon>
        <taxon>Fungi</taxon>
        <taxon>Dikarya</taxon>
        <taxon>Ascomycota</taxon>
        <taxon>Pezizomycotina</taxon>
        <taxon>Leotiomycetes</taxon>
        <taxon>Leotiomycetes incertae sedis</taxon>
        <taxon>Myxotrichaceae</taxon>
        <taxon>Oidiodendron</taxon>
    </lineage>
</organism>
<sequence length="244" mass="25707">MHITCRSSNEFPGIGLGLVSSLLLRPNTTAIATVRSDNTPTNDLKALPVAEGSKLIVLILASTSDTSAESVVTSLPAFGITHIDTIIANAGSGESFKPVLVTSLSSLRDDFEINTLGPIKLFQAAYPLLKASSKPKFVLISSVLGSIGCMDQLPNLSYGLSKVGANFLIKKVHLEHEGIASLAVHPGWVKTINGQNYADVVGVKEPPMTIEQSVIGVIAQIDALEKSSAASGTFVNYDGTTFPW</sequence>
<dbReference type="Gene3D" id="3.40.50.720">
    <property type="entry name" value="NAD(P)-binding Rossmann-like Domain"/>
    <property type="match status" value="1"/>
</dbReference>
<dbReference type="InParanoid" id="A0A0C3DEM3"/>
<accession>A0A0C3DEM3</accession>
<dbReference type="PANTHER" id="PTHR43544">
    <property type="entry name" value="SHORT-CHAIN DEHYDROGENASE/REDUCTASE"/>
    <property type="match status" value="1"/>
</dbReference>
<comment type="similarity">
    <text evidence="1">Belongs to the short-chain dehydrogenases/reductases (SDR) family.</text>
</comment>
<dbReference type="GO" id="GO:0016491">
    <property type="term" value="F:oxidoreductase activity"/>
    <property type="evidence" value="ECO:0007669"/>
    <property type="project" value="TreeGrafter"/>
</dbReference>
<evidence type="ECO:0000313" key="3">
    <source>
        <dbReference type="Proteomes" id="UP000054321"/>
    </source>
</evidence>
<proteinExistence type="inferred from homology"/>
<dbReference type="InterPro" id="IPR002347">
    <property type="entry name" value="SDR_fam"/>
</dbReference>
<dbReference type="OrthoDB" id="9876299at2759"/>
<protein>
    <submittedName>
        <fullName evidence="2">Uncharacterized protein</fullName>
    </submittedName>
</protein>
<dbReference type="Proteomes" id="UP000054321">
    <property type="component" value="Unassembled WGS sequence"/>
</dbReference>
<dbReference type="AlphaFoldDB" id="A0A0C3DEM3"/>
<dbReference type="InterPro" id="IPR051468">
    <property type="entry name" value="Fungal_SecMetab_SDRs"/>
</dbReference>
<dbReference type="EMBL" id="KN832877">
    <property type="protein sequence ID" value="KIN00423.1"/>
    <property type="molecule type" value="Genomic_DNA"/>
</dbReference>
<evidence type="ECO:0000256" key="1">
    <source>
        <dbReference type="ARBA" id="ARBA00006484"/>
    </source>
</evidence>
<name>A0A0C3DEM3_OIDMZ</name>